<sequence length="184" mass="21195">MDIQYAGRNDHKGPKHGSKDEVKRKVDNNNIAIENWCGRYISDIKVDIDSVKVVQKFYIKCRFRWKDENYYCTIQSSVDETTFMISENSMFDENVLERDCVMKLMSIQTKGVNSKYVFVKSGSKDNIFEFDNNGNEAADVKANKSKIGYQYEDGIDIEKDEEKIYSSYQKSSAIATVGGNCNYE</sequence>
<evidence type="ECO:0000256" key="1">
    <source>
        <dbReference type="SAM" id="MobiDB-lite"/>
    </source>
</evidence>
<feature type="compositionally biased region" description="Basic and acidic residues" evidence="1">
    <location>
        <begin position="8"/>
        <end position="23"/>
    </location>
</feature>
<evidence type="ECO:0000313" key="2">
    <source>
        <dbReference type="EMBL" id="KAF0555769.1"/>
    </source>
</evidence>
<accession>A0A8H4B325</accession>
<dbReference type="Proteomes" id="UP000439903">
    <property type="component" value="Unassembled WGS sequence"/>
</dbReference>
<dbReference type="AlphaFoldDB" id="A0A8H4B325"/>
<comment type="caution">
    <text evidence="2">The sequence shown here is derived from an EMBL/GenBank/DDBJ whole genome shotgun (WGS) entry which is preliminary data.</text>
</comment>
<organism evidence="2 3">
    <name type="scientific">Gigaspora margarita</name>
    <dbReference type="NCBI Taxonomy" id="4874"/>
    <lineage>
        <taxon>Eukaryota</taxon>
        <taxon>Fungi</taxon>
        <taxon>Fungi incertae sedis</taxon>
        <taxon>Mucoromycota</taxon>
        <taxon>Glomeromycotina</taxon>
        <taxon>Glomeromycetes</taxon>
        <taxon>Diversisporales</taxon>
        <taxon>Gigasporaceae</taxon>
        <taxon>Gigaspora</taxon>
    </lineage>
</organism>
<dbReference type="OrthoDB" id="2490994at2759"/>
<keyword evidence="3" id="KW-1185">Reference proteome</keyword>
<feature type="region of interest" description="Disordered" evidence="1">
    <location>
        <begin position="1"/>
        <end position="23"/>
    </location>
</feature>
<dbReference type="EMBL" id="WTPW01000038">
    <property type="protein sequence ID" value="KAF0555769.1"/>
    <property type="molecule type" value="Genomic_DNA"/>
</dbReference>
<name>A0A8H4B325_GIGMA</name>
<reference evidence="2 3" key="1">
    <citation type="journal article" date="2019" name="Environ. Microbiol.">
        <title>At the nexus of three kingdoms: the genome of the mycorrhizal fungus Gigaspora margarita provides insights into plant, endobacterial and fungal interactions.</title>
        <authorList>
            <person name="Venice F."/>
            <person name="Ghignone S."/>
            <person name="Salvioli di Fossalunga A."/>
            <person name="Amselem J."/>
            <person name="Novero M."/>
            <person name="Xianan X."/>
            <person name="Sedzielewska Toro K."/>
            <person name="Morin E."/>
            <person name="Lipzen A."/>
            <person name="Grigoriev I.V."/>
            <person name="Henrissat B."/>
            <person name="Martin F.M."/>
            <person name="Bonfante P."/>
        </authorList>
    </citation>
    <scope>NUCLEOTIDE SEQUENCE [LARGE SCALE GENOMIC DNA]</scope>
    <source>
        <strain evidence="2 3">BEG34</strain>
    </source>
</reference>
<proteinExistence type="predicted"/>
<gene>
    <name evidence="2" type="ORF">F8M41_016766</name>
</gene>
<evidence type="ECO:0000313" key="3">
    <source>
        <dbReference type="Proteomes" id="UP000439903"/>
    </source>
</evidence>
<protein>
    <submittedName>
        <fullName evidence="2">Uncharacterized protein</fullName>
    </submittedName>
</protein>